<keyword evidence="2" id="KW-1133">Transmembrane helix</keyword>
<dbReference type="Proteomes" id="UP001140206">
    <property type="component" value="Chromosome 4"/>
</dbReference>
<gene>
    <name evidence="3" type="ORF">LUZ62_075616</name>
</gene>
<dbReference type="EMBL" id="JAMFTS010000004">
    <property type="protein sequence ID" value="KAJ4765241.1"/>
    <property type="molecule type" value="Genomic_DNA"/>
</dbReference>
<feature type="compositionally biased region" description="Low complexity" evidence="1">
    <location>
        <begin position="432"/>
        <end position="443"/>
    </location>
</feature>
<accession>A0AAV8DDS0</accession>
<proteinExistence type="predicted"/>
<dbReference type="InterPro" id="IPR021924">
    <property type="entry name" value="DUF3537"/>
</dbReference>
<feature type="transmembrane region" description="Helical" evidence="2">
    <location>
        <begin position="150"/>
        <end position="175"/>
    </location>
</feature>
<feature type="transmembrane region" description="Helical" evidence="2">
    <location>
        <begin position="506"/>
        <end position="524"/>
    </location>
</feature>
<evidence type="ECO:0000256" key="2">
    <source>
        <dbReference type="SAM" id="Phobius"/>
    </source>
</evidence>
<feature type="region of interest" description="Disordered" evidence="1">
    <location>
        <begin position="432"/>
        <end position="461"/>
    </location>
</feature>
<feature type="transmembrane region" description="Helical" evidence="2">
    <location>
        <begin position="299"/>
        <end position="319"/>
    </location>
</feature>
<reference evidence="3" key="1">
    <citation type="submission" date="2022-08" db="EMBL/GenBank/DDBJ databases">
        <authorList>
            <person name="Marques A."/>
        </authorList>
    </citation>
    <scope>NUCLEOTIDE SEQUENCE</scope>
    <source>
        <strain evidence="3">RhyPub2mFocal</strain>
        <tissue evidence="3">Leaves</tissue>
    </source>
</reference>
<keyword evidence="4" id="KW-1185">Reference proteome</keyword>
<evidence type="ECO:0000313" key="4">
    <source>
        <dbReference type="Proteomes" id="UP001140206"/>
    </source>
</evidence>
<feature type="transmembrane region" description="Helical" evidence="2">
    <location>
        <begin position="195"/>
        <end position="222"/>
    </location>
</feature>
<name>A0AAV8DDS0_9POAL</name>
<sequence>MPSFPSMVRAPLLQQPPVMRKGSSRLLDRRVLERSISRADDELHNFRTLLRYLCADLTFCPLPVAACIPSWIAFSIVSVLIPSVFYFLLGDLRPYYLVAQLPLTLSSGLAFNSLNTLSRKYGLRRSLFLDQLRQDSIKVRVEYTKLLHKAFLTLVFVLLLPVTMGDAFYKAFWYYCMLTDPSMAPEVPKSLTTRWMVSIMFTVELASFVYRVAVLFLDCVLFKLNCGLQILRMEDFAKVFHAEPDVVVTLRHHIKLRKQLRIISHRHRFFIISFLITVTASQFWTLLLTTSPHAEFNLFIGGELLVGGACLVGGILMCLGSAASITHKAQALTSHAATWHACATINPCNPAMAAEVEADAAALPPPTPTGIIAIQTLPIDTMETGSTFPQPLPMIAPAPTPAPIGTVQLAPQAPEATLLSIGDSEINRVASSRSICSSSSNSSNRREVDESNDGCASDEDDEWTHDMDKLMITKTTISYQKRQAIVTYLENNKGGITVYGFVVDRTWLHALFMIEFSLVMWLLGKTVGI</sequence>
<dbReference type="PANTHER" id="PTHR31963:SF16">
    <property type="entry name" value="OS06G0635200 PROTEIN"/>
    <property type="match status" value="1"/>
</dbReference>
<dbReference type="Pfam" id="PF12056">
    <property type="entry name" value="DUF3537"/>
    <property type="match status" value="2"/>
</dbReference>
<feature type="transmembrane region" description="Helical" evidence="2">
    <location>
        <begin position="95"/>
        <end position="117"/>
    </location>
</feature>
<dbReference type="AlphaFoldDB" id="A0AAV8DDS0"/>
<evidence type="ECO:0000313" key="3">
    <source>
        <dbReference type="EMBL" id="KAJ4765241.1"/>
    </source>
</evidence>
<evidence type="ECO:0000256" key="1">
    <source>
        <dbReference type="SAM" id="MobiDB-lite"/>
    </source>
</evidence>
<comment type="caution">
    <text evidence="3">The sequence shown here is derived from an EMBL/GenBank/DDBJ whole genome shotgun (WGS) entry which is preliminary data.</text>
</comment>
<feature type="compositionally biased region" description="Acidic residues" evidence="1">
    <location>
        <begin position="450"/>
        <end position="461"/>
    </location>
</feature>
<protein>
    <submittedName>
        <fullName evidence="3">Uncharacterized protein</fullName>
    </submittedName>
</protein>
<organism evidence="3 4">
    <name type="scientific">Rhynchospora pubera</name>
    <dbReference type="NCBI Taxonomy" id="906938"/>
    <lineage>
        <taxon>Eukaryota</taxon>
        <taxon>Viridiplantae</taxon>
        <taxon>Streptophyta</taxon>
        <taxon>Embryophyta</taxon>
        <taxon>Tracheophyta</taxon>
        <taxon>Spermatophyta</taxon>
        <taxon>Magnoliopsida</taxon>
        <taxon>Liliopsida</taxon>
        <taxon>Poales</taxon>
        <taxon>Cyperaceae</taxon>
        <taxon>Cyperoideae</taxon>
        <taxon>Rhynchosporeae</taxon>
        <taxon>Rhynchospora</taxon>
    </lineage>
</organism>
<feature type="transmembrane region" description="Helical" evidence="2">
    <location>
        <begin position="269"/>
        <end position="287"/>
    </location>
</feature>
<dbReference type="PANTHER" id="PTHR31963">
    <property type="entry name" value="RAS GUANINE NUCLEOTIDE EXCHANGE FACTOR K"/>
    <property type="match status" value="1"/>
</dbReference>
<keyword evidence="2" id="KW-0472">Membrane</keyword>
<keyword evidence="2" id="KW-0812">Transmembrane</keyword>